<feature type="chain" id="PRO_5028950461" description="PEP-CTERM sorting domain-containing protein" evidence="1">
    <location>
        <begin position="23"/>
        <end position="203"/>
    </location>
</feature>
<dbReference type="KEGG" id="slut:H9L13_10885"/>
<dbReference type="RefSeq" id="WP_187537712.1">
    <property type="nucleotide sequence ID" value="NZ_BAABJT010000001.1"/>
</dbReference>
<evidence type="ECO:0000256" key="1">
    <source>
        <dbReference type="SAM" id="SignalP"/>
    </source>
</evidence>
<keyword evidence="3" id="KW-1185">Reference proteome</keyword>
<evidence type="ECO:0008006" key="4">
    <source>
        <dbReference type="Google" id="ProtNLM"/>
    </source>
</evidence>
<proteinExistence type="predicted"/>
<dbReference type="EMBL" id="CP060718">
    <property type="protein sequence ID" value="QNN67120.1"/>
    <property type="molecule type" value="Genomic_DNA"/>
</dbReference>
<protein>
    <recommendedName>
        <fullName evidence="4">PEP-CTERM sorting domain-containing protein</fullName>
    </recommendedName>
</protein>
<gene>
    <name evidence="2" type="ORF">H9L13_10885</name>
</gene>
<accession>A0A7G9SGZ5</accession>
<sequence>MLKRSLPIIASLAVLCATPTSAAIIIDEDFEAGYGVFAPDGQVARTTATGGYQTCCLAFGSPGAMANYFIAFGGGNQPSGNILSTTFNTALNVMYSLTFDYAALGAGSENLYLEVAGETFTVTPNANPNMDSNWATKTFNFAGIGGSTTLKVYSGGIDNVDAIFDNVLVASIPEPEVWAMLLLGFLGIGWQMRRRQELQPVTA</sequence>
<dbReference type="InterPro" id="IPR008979">
    <property type="entry name" value="Galactose-bd-like_sf"/>
</dbReference>
<dbReference type="SUPFAM" id="SSF49785">
    <property type="entry name" value="Galactose-binding domain-like"/>
    <property type="match status" value="1"/>
</dbReference>
<name>A0A7G9SGZ5_9SPHN</name>
<dbReference type="Proteomes" id="UP000515971">
    <property type="component" value="Chromosome"/>
</dbReference>
<evidence type="ECO:0000313" key="3">
    <source>
        <dbReference type="Proteomes" id="UP000515971"/>
    </source>
</evidence>
<evidence type="ECO:0000313" key="2">
    <source>
        <dbReference type="EMBL" id="QNN67120.1"/>
    </source>
</evidence>
<keyword evidence="1" id="KW-0732">Signal</keyword>
<feature type="signal peptide" evidence="1">
    <location>
        <begin position="1"/>
        <end position="22"/>
    </location>
</feature>
<dbReference type="AlphaFoldDB" id="A0A7G9SGZ5"/>
<organism evidence="2 3">
    <name type="scientific">Sphingomonas lutea</name>
    <dbReference type="NCBI Taxonomy" id="1045317"/>
    <lineage>
        <taxon>Bacteria</taxon>
        <taxon>Pseudomonadati</taxon>
        <taxon>Pseudomonadota</taxon>
        <taxon>Alphaproteobacteria</taxon>
        <taxon>Sphingomonadales</taxon>
        <taxon>Sphingomonadaceae</taxon>
        <taxon>Sphingomonas</taxon>
    </lineage>
</organism>
<reference evidence="2 3" key="1">
    <citation type="submission" date="2020-08" db="EMBL/GenBank/DDBJ databases">
        <title>Genome sequence of Sphingomonas lutea KCTC 23642T.</title>
        <authorList>
            <person name="Hyun D.-W."/>
            <person name="Bae J.-W."/>
        </authorList>
    </citation>
    <scope>NUCLEOTIDE SEQUENCE [LARGE SCALE GENOMIC DNA]</scope>
    <source>
        <strain evidence="2 3">KCTC 23642</strain>
    </source>
</reference>